<feature type="transmembrane region" description="Helical" evidence="1">
    <location>
        <begin position="44"/>
        <end position="66"/>
    </location>
</feature>
<gene>
    <name evidence="2" type="ORF">ET33_30920</name>
</gene>
<feature type="transmembrane region" description="Helical" evidence="1">
    <location>
        <begin position="95"/>
        <end position="116"/>
    </location>
</feature>
<evidence type="ECO:0000256" key="1">
    <source>
        <dbReference type="SAM" id="Phobius"/>
    </source>
</evidence>
<organism evidence="2 3">
    <name type="scientific">Paenibacillus tyrfis</name>
    <dbReference type="NCBI Taxonomy" id="1501230"/>
    <lineage>
        <taxon>Bacteria</taxon>
        <taxon>Bacillati</taxon>
        <taxon>Bacillota</taxon>
        <taxon>Bacilli</taxon>
        <taxon>Bacillales</taxon>
        <taxon>Paenibacillaceae</taxon>
        <taxon>Paenibacillus</taxon>
    </lineage>
</organism>
<reference evidence="2 3" key="1">
    <citation type="submission" date="2014-06" db="EMBL/GenBank/DDBJ databases">
        <title>Draft genome sequence of Paenibacillus sp. MSt1.</title>
        <authorList>
            <person name="Aw Y.K."/>
            <person name="Ong K.S."/>
            <person name="Gan H.M."/>
            <person name="Lee S.M."/>
        </authorList>
    </citation>
    <scope>NUCLEOTIDE SEQUENCE [LARGE SCALE GENOMIC DNA]</scope>
    <source>
        <strain evidence="2 3">MSt1</strain>
    </source>
</reference>
<keyword evidence="1" id="KW-1133">Transmembrane helix</keyword>
<keyword evidence="1" id="KW-0472">Membrane</keyword>
<proteinExistence type="predicted"/>
<dbReference type="AlphaFoldDB" id="A0A081P6G5"/>
<dbReference type="EMBL" id="JNVM01000006">
    <property type="protein sequence ID" value="KEQ26288.1"/>
    <property type="molecule type" value="Genomic_DNA"/>
</dbReference>
<feature type="transmembrane region" description="Helical" evidence="1">
    <location>
        <begin position="122"/>
        <end position="142"/>
    </location>
</feature>
<dbReference type="RefSeq" id="WP_036678578.1">
    <property type="nucleotide sequence ID" value="NZ_JNVM01000006.1"/>
</dbReference>
<accession>A0A081P6G5</accession>
<feature type="transmembrane region" description="Helical" evidence="1">
    <location>
        <begin position="12"/>
        <end position="32"/>
    </location>
</feature>
<name>A0A081P6G5_9BACL</name>
<keyword evidence="3" id="KW-1185">Reference proteome</keyword>
<protein>
    <submittedName>
        <fullName evidence="2">Uncharacterized protein</fullName>
    </submittedName>
</protein>
<dbReference type="OrthoDB" id="2623360at2"/>
<comment type="caution">
    <text evidence="2">The sequence shown here is derived from an EMBL/GenBank/DDBJ whole genome shotgun (WGS) entry which is preliminary data.</text>
</comment>
<evidence type="ECO:0000313" key="3">
    <source>
        <dbReference type="Proteomes" id="UP000028123"/>
    </source>
</evidence>
<dbReference type="Proteomes" id="UP000028123">
    <property type="component" value="Unassembled WGS sequence"/>
</dbReference>
<sequence>MKSEIAQLEIKRRTIIIGNLAGFVVWQLPYLFHYFTSDPSSNLSGWSSAVSIIGCFIWGYFLIRIVQFSRLLRKKRKLASSLNDEYIQVIRLKSFAIGFWVLLGVIVLLVTLSLVVDLKVRFVLFTLIFAGVITPLVSYLIFEND</sequence>
<evidence type="ECO:0000313" key="2">
    <source>
        <dbReference type="EMBL" id="KEQ26288.1"/>
    </source>
</evidence>
<keyword evidence="1" id="KW-0812">Transmembrane</keyword>